<proteinExistence type="predicted"/>
<dbReference type="Gene3D" id="2.40.160.10">
    <property type="entry name" value="Porin"/>
    <property type="match status" value="1"/>
</dbReference>
<dbReference type="RefSeq" id="WP_096259145.1">
    <property type="nucleotide sequence ID" value="NZ_BDME01000002.1"/>
</dbReference>
<dbReference type="Pfam" id="PF05538">
    <property type="entry name" value="Campylo_MOMP"/>
    <property type="match status" value="1"/>
</dbReference>
<name>A0A292YFD8_9BACT</name>
<keyword evidence="3" id="KW-1185">Reference proteome</keyword>
<evidence type="ECO:0008006" key="4">
    <source>
        <dbReference type="Google" id="ProtNLM"/>
    </source>
</evidence>
<evidence type="ECO:0000313" key="2">
    <source>
        <dbReference type="EMBL" id="GAX87765.1"/>
    </source>
</evidence>
<sequence length="394" mass="44834">MFFKRFSFAILLSMGIINVANATPLTEAIKCINVNGALRIRYYYFDFDDNANKTKGDISYNRWRTDAKLIFKVPVAENMKIIWSVNSERNIYDKATSNNPKIPANNGGNLENDLFYLNYADDKFVVNVGTMPLDSLPFISSEKFTYGYGTGVMGRYNINDKLKITGGWIDHLFNIDHAKPDNVKSNKDISNDLYILGLNYSDSYFGSVKMLDYQITDLIDNAFIIMTNLNFLKNYGIGINADFATSKLNDSVMSNADNHNFYNLELSADVYNIDTELGYAKTDSNPGIISTSIDAKIGHIPVHIKKNVANLTDSDIYYGKLGYKIDKKTKFYVSYAKIDQDKNSGDNDSQEYTVTGKCKFNKKFSFTAYYAYLNYNNDTSNDEEKIKAEFLYNF</sequence>
<dbReference type="InterPro" id="IPR023614">
    <property type="entry name" value="Porin_dom_sf"/>
</dbReference>
<dbReference type="SUPFAM" id="SSF56935">
    <property type="entry name" value="Porins"/>
    <property type="match status" value="1"/>
</dbReference>
<dbReference type="AlphaFoldDB" id="A0A292YFD8"/>
<keyword evidence="1" id="KW-0732">Signal</keyword>
<comment type="caution">
    <text evidence="2">The sequence shown here is derived from an EMBL/GenBank/DDBJ whole genome shotgun (WGS) entry which is preliminary data.</text>
</comment>
<reference evidence="2 3" key="1">
    <citation type="journal article" date="2017" name="Syst. Appl. Microbiol.">
        <title>Lebetimonas natsushimae sp. nov., a novel strictly anaerobic, moderately thermophilic chemoautotroph isolated from a deep-sea hydrothermal vent polychaete nest in the Mid-Okinawa Trough.</title>
        <authorList>
            <person name="Nagata R."/>
            <person name="Takaki Y."/>
            <person name="Tame A."/>
            <person name="Nunoura T."/>
            <person name="Muto H."/>
            <person name="Mino S."/>
            <person name="Sawayama S."/>
            <person name="Takai K."/>
            <person name="Nakagawa S."/>
        </authorList>
    </citation>
    <scope>NUCLEOTIDE SEQUENCE [LARGE SCALE GENOMIC DNA]</scope>
    <source>
        <strain evidence="2 3">HS1857</strain>
    </source>
</reference>
<dbReference type="InterPro" id="IPR008439">
    <property type="entry name" value="Campylo_MOMP"/>
</dbReference>
<dbReference type="Proteomes" id="UP000217944">
    <property type="component" value="Unassembled WGS sequence"/>
</dbReference>
<evidence type="ECO:0000313" key="3">
    <source>
        <dbReference type="Proteomes" id="UP000217944"/>
    </source>
</evidence>
<evidence type="ECO:0000256" key="1">
    <source>
        <dbReference type="SAM" id="SignalP"/>
    </source>
</evidence>
<dbReference type="EMBL" id="BDME01000002">
    <property type="protein sequence ID" value="GAX87765.1"/>
    <property type="molecule type" value="Genomic_DNA"/>
</dbReference>
<feature type="signal peptide" evidence="1">
    <location>
        <begin position="1"/>
        <end position="22"/>
    </location>
</feature>
<protein>
    <recommendedName>
        <fullName evidence="4">Porin domain-containing protein</fullName>
    </recommendedName>
</protein>
<feature type="chain" id="PRO_5011973975" description="Porin domain-containing protein" evidence="1">
    <location>
        <begin position="23"/>
        <end position="394"/>
    </location>
</feature>
<organism evidence="2 3">
    <name type="scientific">Lebetimonas natsushimae</name>
    <dbReference type="NCBI Taxonomy" id="1936991"/>
    <lineage>
        <taxon>Bacteria</taxon>
        <taxon>Pseudomonadati</taxon>
        <taxon>Campylobacterota</taxon>
        <taxon>Epsilonproteobacteria</taxon>
        <taxon>Nautiliales</taxon>
        <taxon>Nautiliaceae</taxon>
        <taxon>Lebetimonas</taxon>
    </lineage>
</organism>
<accession>A0A292YFD8</accession>
<gene>
    <name evidence="2" type="ORF">LNAT_P1062</name>
</gene>
<dbReference type="OrthoDB" id="5365239at2"/>